<feature type="compositionally biased region" description="Polar residues" evidence="1">
    <location>
        <begin position="290"/>
        <end position="299"/>
    </location>
</feature>
<dbReference type="Proteomes" id="UP001283361">
    <property type="component" value="Unassembled WGS sequence"/>
</dbReference>
<evidence type="ECO:0000313" key="2">
    <source>
        <dbReference type="EMBL" id="KAK3744742.1"/>
    </source>
</evidence>
<proteinExistence type="predicted"/>
<feature type="compositionally biased region" description="Polar residues" evidence="1">
    <location>
        <begin position="619"/>
        <end position="628"/>
    </location>
</feature>
<evidence type="ECO:0000256" key="1">
    <source>
        <dbReference type="SAM" id="MobiDB-lite"/>
    </source>
</evidence>
<feature type="compositionally biased region" description="Basic residues" evidence="1">
    <location>
        <begin position="301"/>
        <end position="320"/>
    </location>
</feature>
<dbReference type="EMBL" id="JAWDGP010006252">
    <property type="protein sequence ID" value="KAK3744742.1"/>
    <property type="molecule type" value="Genomic_DNA"/>
</dbReference>
<organism evidence="2 3">
    <name type="scientific">Elysia crispata</name>
    <name type="common">lettuce slug</name>
    <dbReference type="NCBI Taxonomy" id="231223"/>
    <lineage>
        <taxon>Eukaryota</taxon>
        <taxon>Metazoa</taxon>
        <taxon>Spiralia</taxon>
        <taxon>Lophotrochozoa</taxon>
        <taxon>Mollusca</taxon>
        <taxon>Gastropoda</taxon>
        <taxon>Heterobranchia</taxon>
        <taxon>Euthyneura</taxon>
        <taxon>Panpulmonata</taxon>
        <taxon>Sacoglossa</taxon>
        <taxon>Placobranchoidea</taxon>
        <taxon>Plakobranchidae</taxon>
        <taxon>Elysia</taxon>
    </lineage>
</organism>
<feature type="compositionally biased region" description="Basic and acidic residues" evidence="1">
    <location>
        <begin position="480"/>
        <end position="490"/>
    </location>
</feature>
<dbReference type="AlphaFoldDB" id="A0AAE1CYD7"/>
<feature type="compositionally biased region" description="Pro residues" evidence="1">
    <location>
        <begin position="506"/>
        <end position="516"/>
    </location>
</feature>
<feature type="compositionally biased region" description="Basic and acidic residues" evidence="1">
    <location>
        <begin position="604"/>
        <end position="614"/>
    </location>
</feature>
<feature type="region of interest" description="Disordered" evidence="1">
    <location>
        <begin position="286"/>
        <end position="327"/>
    </location>
</feature>
<evidence type="ECO:0008006" key="4">
    <source>
        <dbReference type="Google" id="ProtNLM"/>
    </source>
</evidence>
<reference evidence="2" key="1">
    <citation type="journal article" date="2023" name="G3 (Bethesda)">
        <title>A reference genome for the long-term kleptoplast-retaining sea slug Elysia crispata morphotype clarki.</title>
        <authorList>
            <person name="Eastman K.E."/>
            <person name="Pendleton A.L."/>
            <person name="Shaikh M.A."/>
            <person name="Suttiyut T."/>
            <person name="Ogas R."/>
            <person name="Tomko P."/>
            <person name="Gavelis G."/>
            <person name="Widhalm J.R."/>
            <person name="Wisecaver J.H."/>
        </authorList>
    </citation>
    <scope>NUCLEOTIDE SEQUENCE</scope>
    <source>
        <strain evidence="2">ECLA1</strain>
    </source>
</reference>
<feature type="compositionally biased region" description="Basic residues" evidence="1">
    <location>
        <begin position="531"/>
        <end position="542"/>
    </location>
</feature>
<gene>
    <name evidence="2" type="ORF">RRG08_017683</name>
</gene>
<protein>
    <recommendedName>
        <fullName evidence="4">PH domain-containing protein</fullName>
    </recommendedName>
</protein>
<evidence type="ECO:0000313" key="3">
    <source>
        <dbReference type="Proteomes" id="UP001283361"/>
    </source>
</evidence>
<dbReference type="PANTHER" id="PTHR21219:SF3">
    <property type="entry name" value="FI19613P1"/>
    <property type="match status" value="1"/>
</dbReference>
<comment type="caution">
    <text evidence="2">The sequence shown here is derived from an EMBL/GenBank/DDBJ whole genome shotgun (WGS) entry which is preliminary data.</text>
</comment>
<accession>A0AAE1CYD7</accession>
<feature type="compositionally biased region" description="Basic and acidic residues" evidence="1">
    <location>
        <begin position="543"/>
        <end position="560"/>
    </location>
</feature>
<sequence length="656" mass="71539">MVFERVVSTPSPPMSHEVLYIGSAVPLETSRGLEAVQQPLRARYPVDNDETIQGVLSTVIIVPEGIQLRFQGENSPPILFPFYALFFYDAVRCVKIADPTTNVVTPRFVRLDSHQAGAANSSKPAIFTAITRRTKGRQVLECHGFVTNTPKDAQDLAQWTHDMYQRSKSSGFAGSPSGGGNYSTMSGPGVVASSAHRFDGDVSFRASETSSLPDFPIQVKPADTGLNANGIPAGAMAEHSSKDGYFYSTKNTQVKRYSLQRFHGSSGVDDTPSVLGAGPDQFMRRPASAYASSQVSAPISQHHHHQHHASQQHQQHHHEHHGPVLYPPPGVMYPVAVRPPPPPPMLVPVRPMRPPLMRPVYLLPPPPPPPYLHARSPRFFSPPPPGPPARPVPMYLIPPGEMPATLPRPVRAARRDSRGSSSSSSDHSSSPGPARLNGKVNGGKKHQNHERGASSEGSGSRPQTPPTDYEGAAKGHRVSRREDFLMRERNGYATLPPPGAGIYMMPPYPFYPPPPGAYQRARSQPPVDGKSKKKDKKSKKSNKKVDRKSSGKHGNARDMNESTYSVGGYQAEMLTGSKANAENRKPRDFLRMENQFKHERAFSKSLAEEARRSTGGELVTNSAYSLTDTGHADNGPGPSGRNGQIVRDADDFPNLY</sequence>
<keyword evidence="3" id="KW-1185">Reference proteome</keyword>
<dbReference type="PANTHER" id="PTHR21219">
    <property type="entry name" value="FI19613P1"/>
    <property type="match status" value="1"/>
</dbReference>
<feature type="region of interest" description="Disordered" evidence="1">
    <location>
        <begin position="391"/>
        <end position="569"/>
    </location>
</feature>
<feature type="compositionally biased region" description="Low complexity" evidence="1">
    <location>
        <begin position="419"/>
        <end position="435"/>
    </location>
</feature>
<name>A0AAE1CYD7_9GAST</name>
<feature type="region of interest" description="Disordered" evidence="1">
    <location>
        <begin position="604"/>
        <end position="656"/>
    </location>
</feature>